<organism evidence="1 2">
    <name type="scientific">Neisseria wadsworthii 9715</name>
    <dbReference type="NCBI Taxonomy" id="1030841"/>
    <lineage>
        <taxon>Bacteria</taxon>
        <taxon>Pseudomonadati</taxon>
        <taxon>Pseudomonadota</taxon>
        <taxon>Betaproteobacteria</taxon>
        <taxon>Neisseriales</taxon>
        <taxon>Neisseriaceae</taxon>
        <taxon>Neisseria</taxon>
    </lineage>
</organism>
<evidence type="ECO:0000313" key="1">
    <source>
        <dbReference type="EMBL" id="EGZ43887.1"/>
    </source>
</evidence>
<dbReference type="AlphaFoldDB" id="G4CTW6"/>
<accession>G4CTW6</accession>
<reference evidence="1 2" key="1">
    <citation type="submission" date="2011-06" db="EMBL/GenBank/DDBJ databases">
        <authorList>
            <person name="Muzny D."/>
            <person name="Qin X."/>
            <person name="Deng J."/>
            <person name="Jiang H."/>
            <person name="Liu Y."/>
            <person name="Qu J."/>
            <person name="Song X.-Z."/>
            <person name="Zhang L."/>
            <person name="Thornton R."/>
            <person name="Coyle M."/>
            <person name="Francisco L."/>
            <person name="Jackson L."/>
            <person name="Javaid M."/>
            <person name="Korchina V."/>
            <person name="Kovar C."/>
            <person name="Mata R."/>
            <person name="Mathew T."/>
            <person name="Ngo R."/>
            <person name="Nguyen L."/>
            <person name="Nguyen N."/>
            <person name="Okwuonu G."/>
            <person name="Ongeri F."/>
            <person name="Pham C."/>
            <person name="Simmons D."/>
            <person name="Wilczek-Boney K."/>
            <person name="Hale W."/>
            <person name="Jakkamsetti A."/>
            <person name="Pham P."/>
            <person name="Ruth R."/>
            <person name="San Lucas F."/>
            <person name="Warren J."/>
            <person name="Zhang J."/>
            <person name="Zhao Z."/>
            <person name="Zhou C."/>
            <person name="Zhu D."/>
            <person name="Lee S."/>
            <person name="Bess C."/>
            <person name="Blankenburg K."/>
            <person name="Forbes L."/>
            <person name="Fu Q."/>
            <person name="Gubbala S."/>
            <person name="Hirani K."/>
            <person name="Jayaseelan J.C."/>
            <person name="Lara F."/>
            <person name="Munidasa M."/>
            <person name="Palculict T."/>
            <person name="Patil S."/>
            <person name="Pu L.-L."/>
            <person name="Saada N."/>
            <person name="Tang L."/>
            <person name="Weissenberger G."/>
            <person name="Zhu Y."/>
            <person name="Hemphill L."/>
            <person name="Shang Y."/>
            <person name="Youmans B."/>
            <person name="Ayvaz T."/>
            <person name="Ross M."/>
            <person name="Santibanez J."/>
            <person name="Aqrawi P."/>
            <person name="Gross S."/>
            <person name="Joshi V."/>
            <person name="Fowler G."/>
            <person name="Nazareth L."/>
            <person name="Reid J."/>
            <person name="Worley K."/>
            <person name="Petrosino J."/>
            <person name="Highlander S."/>
            <person name="Gibbs R."/>
        </authorList>
    </citation>
    <scope>NUCLEOTIDE SEQUENCE [LARGE SCALE GENOMIC DNA]</scope>
    <source>
        <strain evidence="1 2">9715</strain>
    </source>
</reference>
<comment type="caution">
    <text evidence="1">The sequence shown here is derived from an EMBL/GenBank/DDBJ whole genome shotgun (WGS) entry which is preliminary data.</text>
</comment>
<name>G4CTW6_9NEIS</name>
<evidence type="ECO:0000313" key="2">
    <source>
        <dbReference type="Proteomes" id="UP000005336"/>
    </source>
</evidence>
<dbReference type="STRING" id="1030841.HMPREF9370_2526"/>
<sequence>MMKLLLKVALHGRAATYFLCFAKEGKQRKATAVAGLLCKLPSSLCGIFGAAASRFAPGAALFPRKARSVRRRQRKKRFQHRFRMA</sequence>
<dbReference type="HOGENOM" id="CLU_2509256_0_0_4"/>
<proteinExistence type="predicted"/>
<dbReference type="EMBL" id="AGAZ01000082">
    <property type="protein sequence ID" value="EGZ43887.1"/>
    <property type="molecule type" value="Genomic_DNA"/>
</dbReference>
<dbReference type="Proteomes" id="UP000005336">
    <property type="component" value="Unassembled WGS sequence"/>
</dbReference>
<protein>
    <submittedName>
        <fullName evidence="1">Uncharacterized protein</fullName>
    </submittedName>
</protein>
<keyword evidence="2" id="KW-1185">Reference proteome</keyword>
<gene>
    <name evidence="1" type="ORF">HMPREF9370_2526</name>
</gene>